<keyword evidence="2" id="KW-1003">Cell membrane</keyword>
<keyword evidence="5" id="KW-0472">Membrane</keyword>
<dbReference type="PANTHER" id="PTHR43646">
    <property type="entry name" value="GLYCOSYLTRANSFERASE"/>
    <property type="match status" value="1"/>
</dbReference>
<evidence type="ECO:0000256" key="2">
    <source>
        <dbReference type="ARBA" id="ARBA00022475"/>
    </source>
</evidence>
<feature type="domain" description="Glycosyltransferase 2-like" evidence="6">
    <location>
        <begin position="12"/>
        <end position="121"/>
    </location>
</feature>
<keyword evidence="4 7" id="KW-0808">Transferase</keyword>
<dbReference type="Pfam" id="PF00535">
    <property type="entry name" value="Glycos_transf_2"/>
    <property type="match status" value="1"/>
</dbReference>
<dbReference type="PANTHER" id="PTHR43646:SF2">
    <property type="entry name" value="GLYCOSYLTRANSFERASE 2-LIKE DOMAIN-CONTAINING PROTEIN"/>
    <property type="match status" value="1"/>
</dbReference>
<dbReference type="InterPro" id="IPR029044">
    <property type="entry name" value="Nucleotide-diphossugar_trans"/>
</dbReference>
<proteinExistence type="predicted"/>
<sequence length="223" mass="24524">MPTSSSDRPTVSYVIPTDEEAAHLDATLEHIRLQPTAEPIEVIVADADSADGTRSIARDHGVQLVTGATGGIWEGRNRGGAVAEGDWLAFVDADTLVAPTHCDRLLAYAREHDLDAASSRCRIPGLRATCMEAVINHVFPRLRRPILPGFNFLVRRDVFTATGGFPAVPNEDTAYSRRLGRTHRTGYCPDVLVETSPRRIERDGLTGTAIHYLRLDRERLRSS</sequence>
<dbReference type="EMBL" id="FNPC01000001">
    <property type="protein sequence ID" value="SDX78056.1"/>
    <property type="molecule type" value="Genomic_DNA"/>
</dbReference>
<evidence type="ECO:0000256" key="5">
    <source>
        <dbReference type="ARBA" id="ARBA00023136"/>
    </source>
</evidence>
<accession>A0A1H3EH41</accession>
<name>A0A1H3EH41_9EURY</name>
<dbReference type="SUPFAM" id="SSF53448">
    <property type="entry name" value="Nucleotide-diphospho-sugar transferases"/>
    <property type="match status" value="1"/>
</dbReference>
<reference evidence="8" key="1">
    <citation type="submission" date="2016-10" db="EMBL/GenBank/DDBJ databases">
        <authorList>
            <person name="Varghese N."/>
            <person name="Submissions S."/>
        </authorList>
    </citation>
    <scope>NUCLEOTIDE SEQUENCE [LARGE SCALE GENOMIC DNA]</scope>
    <source>
        <strain evidence="8">DC30,IBRC 10041,KCTC 4046</strain>
    </source>
</reference>
<keyword evidence="8" id="KW-1185">Reference proteome</keyword>
<evidence type="ECO:0000256" key="4">
    <source>
        <dbReference type="ARBA" id="ARBA00022679"/>
    </source>
</evidence>
<evidence type="ECO:0000256" key="3">
    <source>
        <dbReference type="ARBA" id="ARBA00022676"/>
    </source>
</evidence>
<evidence type="ECO:0000313" key="7">
    <source>
        <dbReference type="EMBL" id="SDX78056.1"/>
    </source>
</evidence>
<dbReference type="Gene3D" id="3.90.550.10">
    <property type="entry name" value="Spore Coat Polysaccharide Biosynthesis Protein SpsA, Chain A"/>
    <property type="match status" value="1"/>
</dbReference>
<dbReference type="InterPro" id="IPR001173">
    <property type="entry name" value="Glyco_trans_2-like"/>
</dbReference>
<dbReference type="Proteomes" id="UP000199079">
    <property type="component" value="Unassembled WGS sequence"/>
</dbReference>
<gene>
    <name evidence="7" type="ORF">SAMN05216564_101443</name>
</gene>
<organism evidence="7 8">
    <name type="scientific">Halopenitus persicus</name>
    <dbReference type="NCBI Taxonomy" id="1048396"/>
    <lineage>
        <taxon>Archaea</taxon>
        <taxon>Methanobacteriati</taxon>
        <taxon>Methanobacteriota</taxon>
        <taxon>Stenosarchaea group</taxon>
        <taxon>Halobacteria</taxon>
        <taxon>Halobacteriales</taxon>
        <taxon>Haloferacaceae</taxon>
        <taxon>Halopenitus</taxon>
    </lineage>
</organism>
<dbReference type="GO" id="GO:0016757">
    <property type="term" value="F:glycosyltransferase activity"/>
    <property type="evidence" value="ECO:0007669"/>
    <property type="project" value="UniProtKB-KW"/>
</dbReference>
<dbReference type="RefSeq" id="WP_092730555.1">
    <property type="nucleotide sequence ID" value="NZ_FNPC01000001.1"/>
</dbReference>
<evidence type="ECO:0000313" key="8">
    <source>
        <dbReference type="Proteomes" id="UP000199079"/>
    </source>
</evidence>
<evidence type="ECO:0000256" key="1">
    <source>
        <dbReference type="ARBA" id="ARBA00004236"/>
    </source>
</evidence>
<dbReference type="AlphaFoldDB" id="A0A1H3EH41"/>
<dbReference type="GO" id="GO:0005886">
    <property type="term" value="C:plasma membrane"/>
    <property type="evidence" value="ECO:0007669"/>
    <property type="project" value="UniProtKB-SubCell"/>
</dbReference>
<comment type="subcellular location">
    <subcellularLocation>
        <location evidence="1">Cell membrane</location>
    </subcellularLocation>
</comment>
<keyword evidence="3" id="KW-0328">Glycosyltransferase</keyword>
<evidence type="ECO:0000259" key="6">
    <source>
        <dbReference type="Pfam" id="PF00535"/>
    </source>
</evidence>
<protein>
    <submittedName>
        <fullName evidence="7">Glycosyl transferase family 2</fullName>
    </submittedName>
</protein>
<dbReference type="OrthoDB" id="46222at2157"/>